<dbReference type="GO" id="GO:0003700">
    <property type="term" value="F:DNA-binding transcription factor activity"/>
    <property type="evidence" value="ECO:0007669"/>
    <property type="project" value="InterPro"/>
</dbReference>
<evidence type="ECO:0000256" key="2">
    <source>
        <dbReference type="ARBA" id="ARBA00023015"/>
    </source>
</evidence>
<sequence length="291" mass="30933">MDTRFLESLLAVVDHGSIVAAAQAQALTPAAVSQRIQVLERELGQTLLERRANASSPSAACRDLLPAMRRIVGQAHELRRNADPAVAQGVFRLGAVSTMLTAAVPDLLMDLRRRAPRLELQITPGSSAALYEAVLAGTLNAALIVAPPFPTPFGLQQHPLRSEPLCLLVPQGHPARNAEEAFADLPHIAYDPESWGGQIAARYLADRGLMPQVLCALDGLEVISDLVASGIGAALVPEWAGLKKARPLPDGSGYQRRLVLLTRVTHERAAGRQAIIASLTGTLATSSLPDD</sequence>
<name>A0A7L9WMW1_9RHOB</name>
<dbReference type="AlphaFoldDB" id="A0A7L9WMW1"/>
<comment type="similarity">
    <text evidence="1">Belongs to the LysR transcriptional regulatory family.</text>
</comment>
<organism evidence="6 7">
    <name type="scientific">Pseudooceanicola spongiae</name>
    <dbReference type="NCBI Taxonomy" id="2613965"/>
    <lineage>
        <taxon>Bacteria</taxon>
        <taxon>Pseudomonadati</taxon>
        <taxon>Pseudomonadota</taxon>
        <taxon>Alphaproteobacteria</taxon>
        <taxon>Rhodobacterales</taxon>
        <taxon>Paracoccaceae</taxon>
        <taxon>Pseudooceanicola</taxon>
    </lineage>
</organism>
<feature type="domain" description="HTH lysR-type" evidence="5">
    <location>
        <begin position="1"/>
        <end position="58"/>
    </location>
</feature>
<dbReference type="PANTHER" id="PTHR30346">
    <property type="entry name" value="TRANSCRIPTIONAL DUAL REGULATOR HCAR-RELATED"/>
    <property type="match status" value="1"/>
</dbReference>
<dbReference type="SUPFAM" id="SSF53850">
    <property type="entry name" value="Periplasmic binding protein-like II"/>
    <property type="match status" value="1"/>
</dbReference>
<dbReference type="InterPro" id="IPR036388">
    <property type="entry name" value="WH-like_DNA-bd_sf"/>
</dbReference>
<keyword evidence="3" id="KW-0238">DNA-binding</keyword>
<dbReference type="KEGG" id="pshq:F3W81_05970"/>
<dbReference type="Pfam" id="PF00126">
    <property type="entry name" value="HTH_1"/>
    <property type="match status" value="1"/>
</dbReference>
<dbReference type="EMBL" id="CP045201">
    <property type="protein sequence ID" value="QOL80400.1"/>
    <property type="molecule type" value="Genomic_DNA"/>
</dbReference>
<dbReference type="Proteomes" id="UP000594118">
    <property type="component" value="Chromosome"/>
</dbReference>
<dbReference type="Pfam" id="PF03466">
    <property type="entry name" value="LysR_substrate"/>
    <property type="match status" value="1"/>
</dbReference>
<evidence type="ECO:0000313" key="6">
    <source>
        <dbReference type="EMBL" id="QOL80400.1"/>
    </source>
</evidence>
<dbReference type="GO" id="GO:0032993">
    <property type="term" value="C:protein-DNA complex"/>
    <property type="evidence" value="ECO:0007669"/>
    <property type="project" value="TreeGrafter"/>
</dbReference>
<reference evidence="6 7" key="1">
    <citation type="submission" date="2019-10" db="EMBL/GenBank/DDBJ databases">
        <title>Pseudopuniceibacterium sp. HQ09 islated from Antarctica.</title>
        <authorList>
            <person name="Liao L."/>
            <person name="Su S."/>
            <person name="Chen B."/>
            <person name="Yu Y."/>
        </authorList>
    </citation>
    <scope>NUCLEOTIDE SEQUENCE [LARGE SCALE GENOMIC DNA]</scope>
    <source>
        <strain evidence="6 7">HQ09</strain>
    </source>
</reference>
<protein>
    <submittedName>
        <fullName evidence="6">LysR family transcriptional regulator</fullName>
    </submittedName>
</protein>
<dbReference type="Gene3D" id="3.40.190.290">
    <property type="match status" value="1"/>
</dbReference>
<accession>A0A7L9WMW1</accession>
<keyword evidence="4" id="KW-0804">Transcription</keyword>
<dbReference type="InterPro" id="IPR005119">
    <property type="entry name" value="LysR_subst-bd"/>
</dbReference>
<evidence type="ECO:0000259" key="5">
    <source>
        <dbReference type="PROSITE" id="PS50931"/>
    </source>
</evidence>
<evidence type="ECO:0000313" key="7">
    <source>
        <dbReference type="Proteomes" id="UP000594118"/>
    </source>
</evidence>
<dbReference type="Gene3D" id="1.10.10.10">
    <property type="entry name" value="Winged helix-like DNA-binding domain superfamily/Winged helix DNA-binding domain"/>
    <property type="match status" value="1"/>
</dbReference>
<dbReference type="InterPro" id="IPR000847">
    <property type="entry name" value="LysR_HTH_N"/>
</dbReference>
<proteinExistence type="inferred from homology"/>
<gene>
    <name evidence="6" type="ORF">F3W81_05970</name>
</gene>
<evidence type="ECO:0000256" key="4">
    <source>
        <dbReference type="ARBA" id="ARBA00023163"/>
    </source>
</evidence>
<dbReference type="PANTHER" id="PTHR30346:SF28">
    <property type="entry name" value="HTH-TYPE TRANSCRIPTIONAL REGULATOR CYNR"/>
    <property type="match status" value="1"/>
</dbReference>
<dbReference type="InterPro" id="IPR036390">
    <property type="entry name" value="WH_DNA-bd_sf"/>
</dbReference>
<evidence type="ECO:0000256" key="3">
    <source>
        <dbReference type="ARBA" id="ARBA00023125"/>
    </source>
</evidence>
<evidence type="ECO:0000256" key="1">
    <source>
        <dbReference type="ARBA" id="ARBA00009437"/>
    </source>
</evidence>
<keyword evidence="2" id="KW-0805">Transcription regulation</keyword>
<dbReference type="SUPFAM" id="SSF46785">
    <property type="entry name" value="Winged helix' DNA-binding domain"/>
    <property type="match status" value="1"/>
</dbReference>
<dbReference type="PROSITE" id="PS50931">
    <property type="entry name" value="HTH_LYSR"/>
    <property type="match status" value="1"/>
</dbReference>
<keyword evidence="7" id="KW-1185">Reference proteome</keyword>
<dbReference type="RefSeq" id="WP_193082721.1">
    <property type="nucleotide sequence ID" value="NZ_CP045201.1"/>
</dbReference>
<dbReference type="GO" id="GO:0003677">
    <property type="term" value="F:DNA binding"/>
    <property type="evidence" value="ECO:0007669"/>
    <property type="project" value="UniProtKB-KW"/>
</dbReference>